<comment type="catalytic activity">
    <reaction evidence="15">
        <text>O-phospho-L-threonyl-[protein] + H2O = L-threonyl-[protein] + phosphate</text>
        <dbReference type="Rhea" id="RHEA:47004"/>
        <dbReference type="Rhea" id="RHEA-COMP:11060"/>
        <dbReference type="Rhea" id="RHEA-COMP:11605"/>
        <dbReference type="ChEBI" id="CHEBI:15377"/>
        <dbReference type="ChEBI" id="CHEBI:30013"/>
        <dbReference type="ChEBI" id="CHEBI:43474"/>
        <dbReference type="ChEBI" id="CHEBI:61977"/>
        <dbReference type="EC" id="3.1.3.16"/>
    </reaction>
</comment>
<evidence type="ECO:0000256" key="11">
    <source>
        <dbReference type="ARBA" id="ARBA00022989"/>
    </source>
</evidence>
<dbReference type="PROSITE" id="PS01032">
    <property type="entry name" value="PPM_1"/>
    <property type="match status" value="1"/>
</dbReference>
<dbReference type="InterPro" id="IPR000222">
    <property type="entry name" value="PP2C_BS"/>
</dbReference>
<keyword evidence="13" id="KW-0464">Manganese</keyword>
<dbReference type="Gene3D" id="3.60.40.10">
    <property type="entry name" value="PPM-type phosphatase domain"/>
    <property type="match status" value="1"/>
</dbReference>
<comment type="cofactor">
    <cofactor evidence="1">
        <name>Mn(2+)</name>
        <dbReference type="ChEBI" id="CHEBI:29035"/>
    </cofactor>
</comment>
<dbReference type="EMBL" id="JBBWWQ010000002">
    <property type="protein sequence ID" value="KAK8953766.1"/>
    <property type="molecule type" value="Genomic_DNA"/>
</dbReference>
<evidence type="ECO:0000256" key="5">
    <source>
        <dbReference type="ARBA" id="ARBA00013081"/>
    </source>
</evidence>
<evidence type="ECO:0000256" key="7">
    <source>
        <dbReference type="ARBA" id="ARBA00022723"/>
    </source>
</evidence>
<gene>
    <name evidence="19" type="ORF">KSP39_PZI001777</name>
</gene>
<dbReference type="InterPro" id="IPR015655">
    <property type="entry name" value="PP2C"/>
</dbReference>
<evidence type="ECO:0000256" key="13">
    <source>
        <dbReference type="ARBA" id="ARBA00023211"/>
    </source>
</evidence>
<comment type="caution">
    <text evidence="19">The sequence shown here is derived from an EMBL/GenBank/DDBJ whole genome shotgun (WGS) entry which is preliminary data.</text>
</comment>
<evidence type="ECO:0000313" key="20">
    <source>
        <dbReference type="Proteomes" id="UP001418222"/>
    </source>
</evidence>
<dbReference type="SUPFAM" id="SSF81606">
    <property type="entry name" value="PP2C-like"/>
    <property type="match status" value="1"/>
</dbReference>
<comment type="subcellular location">
    <subcellularLocation>
        <location evidence="3">Membrane</location>
        <topology evidence="3">Single-pass membrane protein</topology>
    </subcellularLocation>
</comment>
<sequence length="419" mass="46092">MALLSPPSPQRPLRFGGDVSVCRRLTRRWCSAVAVDAASPPADTVSGIRWGSSTLQGARSEMEDEVVLRSDGISGFTFAAVFDGHAGISSVQFLRDELYKECVNSLQGGILLSSKNFNAVNDALTKAFENVDGRLLTWLEQVQNGDESGATATVMLLGHDALIISHVGDSQVVLSRSGKAEVLTNPHRPFGSNKVSMDEARRIRAAGGWIVDGRICGDITISRAFGDLRFKTKKNEMLLNGVEQGKWTKKFISRINFKDDLVTSTPDIYHTHLGSDVEFILLASDGLWDYMKSSEAIIFVRNHLRQHGDVQLACEALAQEALERRSQDNISIVIADLRRTDWQALTDRTANVFYEAGQAFAIFGTGHHFEDNGTKASDALREIHIRKVLLEIELDYEDGGANNKHDPRRGKPGIGARSP</sequence>
<dbReference type="FunFam" id="3.60.40.10:FF:000049">
    <property type="entry name" value="Protein phosphatase 2C 57"/>
    <property type="match status" value="1"/>
</dbReference>
<organism evidence="19 20">
    <name type="scientific">Platanthera zijinensis</name>
    <dbReference type="NCBI Taxonomy" id="2320716"/>
    <lineage>
        <taxon>Eukaryota</taxon>
        <taxon>Viridiplantae</taxon>
        <taxon>Streptophyta</taxon>
        <taxon>Embryophyta</taxon>
        <taxon>Tracheophyta</taxon>
        <taxon>Spermatophyta</taxon>
        <taxon>Magnoliopsida</taxon>
        <taxon>Liliopsida</taxon>
        <taxon>Asparagales</taxon>
        <taxon>Orchidaceae</taxon>
        <taxon>Orchidoideae</taxon>
        <taxon>Orchideae</taxon>
        <taxon>Orchidinae</taxon>
        <taxon>Platanthera</taxon>
    </lineage>
</organism>
<comment type="cofactor">
    <cofactor evidence="2">
        <name>Mg(2+)</name>
        <dbReference type="ChEBI" id="CHEBI:18420"/>
    </cofactor>
</comment>
<evidence type="ECO:0000256" key="12">
    <source>
        <dbReference type="ARBA" id="ARBA00023136"/>
    </source>
</evidence>
<comment type="catalytic activity">
    <reaction evidence="14">
        <text>O-phospho-L-seryl-[protein] + H2O = L-seryl-[protein] + phosphate</text>
        <dbReference type="Rhea" id="RHEA:20629"/>
        <dbReference type="Rhea" id="RHEA-COMP:9863"/>
        <dbReference type="Rhea" id="RHEA-COMP:11604"/>
        <dbReference type="ChEBI" id="CHEBI:15377"/>
        <dbReference type="ChEBI" id="CHEBI:29999"/>
        <dbReference type="ChEBI" id="CHEBI:43474"/>
        <dbReference type="ChEBI" id="CHEBI:83421"/>
        <dbReference type="EC" id="3.1.3.16"/>
    </reaction>
</comment>
<feature type="region of interest" description="Disordered" evidence="17">
    <location>
        <begin position="400"/>
        <end position="419"/>
    </location>
</feature>
<reference evidence="19 20" key="1">
    <citation type="journal article" date="2022" name="Nat. Plants">
        <title>Genomes of leafy and leafless Platanthera orchids illuminate the evolution of mycoheterotrophy.</title>
        <authorList>
            <person name="Li M.H."/>
            <person name="Liu K.W."/>
            <person name="Li Z."/>
            <person name="Lu H.C."/>
            <person name="Ye Q.L."/>
            <person name="Zhang D."/>
            <person name="Wang J.Y."/>
            <person name="Li Y.F."/>
            <person name="Zhong Z.M."/>
            <person name="Liu X."/>
            <person name="Yu X."/>
            <person name="Liu D.K."/>
            <person name="Tu X.D."/>
            <person name="Liu B."/>
            <person name="Hao Y."/>
            <person name="Liao X.Y."/>
            <person name="Jiang Y.T."/>
            <person name="Sun W.H."/>
            <person name="Chen J."/>
            <person name="Chen Y.Q."/>
            <person name="Ai Y."/>
            <person name="Zhai J.W."/>
            <person name="Wu S.S."/>
            <person name="Zhou Z."/>
            <person name="Hsiao Y.Y."/>
            <person name="Wu W.L."/>
            <person name="Chen Y.Y."/>
            <person name="Lin Y.F."/>
            <person name="Hsu J.L."/>
            <person name="Li C.Y."/>
            <person name="Wang Z.W."/>
            <person name="Zhao X."/>
            <person name="Zhong W.Y."/>
            <person name="Ma X.K."/>
            <person name="Ma L."/>
            <person name="Huang J."/>
            <person name="Chen G.Z."/>
            <person name="Huang M.Z."/>
            <person name="Huang L."/>
            <person name="Peng D.H."/>
            <person name="Luo Y.B."/>
            <person name="Zou S.Q."/>
            <person name="Chen S.P."/>
            <person name="Lan S."/>
            <person name="Tsai W.C."/>
            <person name="Van de Peer Y."/>
            <person name="Liu Z.J."/>
        </authorList>
    </citation>
    <scope>NUCLEOTIDE SEQUENCE [LARGE SCALE GENOMIC DNA]</scope>
    <source>
        <strain evidence="19">Lor287</strain>
    </source>
</reference>
<dbReference type="GO" id="GO:0046872">
    <property type="term" value="F:metal ion binding"/>
    <property type="evidence" value="ECO:0007669"/>
    <property type="project" value="UniProtKB-KW"/>
</dbReference>
<evidence type="ECO:0000256" key="10">
    <source>
        <dbReference type="ARBA" id="ARBA00022912"/>
    </source>
</evidence>
<keyword evidence="10 16" id="KW-0904">Protein phosphatase</keyword>
<dbReference type="GO" id="GO:0004722">
    <property type="term" value="F:protein serine/threonine phosphatase activity"/>
    <property type="evidence" value="ECO:0007669"/>
    <property type="project" value="UniProtKB-EC"/>
</dbReference>
<evidence type="ECO:0000256" key="6">
    <source>
        <dbReference type="ARBA" id="ARBA00022692"/>
    </source>
</evidence>
<comment type="similarity">
    <text evidence="4 16">Belongs to the PP2C family.</text>
</comment>
<dbReference type="Proteomes" id="UP001418222">
    <property type="component" value="Unassembled WGS sequence"/>
</dbReference>
<accession>A0AAP0BWX8</accession>
<evidence type="ECO:0000256" key="16">
    <source>
        <dbReference type="RuleBase" id="RU003465"/>
    </source>
</evidence>
<keyword evidence="8 16" id="KW-0378">Hydrolase</keyword>
<keyword evidence="11" id="KW-1133">Transmembrane helix</keyword>
<dbReference type="CDD" id="cd00143">
    <property type="entry name" value="PP2Cc"/>
    <property type="match status" value="1"/>
</dbReference>
<dbReference type="Pfam" id="PF00481">
    <property type="entry name" value="PP2C"/>
    <property type="match status" value="1"/>
</dbReference>
<feature type="domain" description="PPM-type phosphatase" evidence="18">
    <location>
        <begin position="49"/>
        <end position="337"/>
    </location>
</feature>
<evidence type="ECO:0000313" key="19">
    <source>
        <dbReference type="EMBL" id="KAK8953766.1"/>
    </source>
</evidence>
<evidence type="ECO:0000256" key="8">
    <source>
        <dbReference type="ARBA" id="ARBA00022801"/>
    </source>
</evidence>
<keyword evidence="20" id="KW-1185">Reference proteome</keyword>
<keyword evidence="9" id="KW-0460">Magnesium</keyword>
<proteinExistence type="inferred from homology"/>
<evidence type="ECO:0000256" key="1">
    <source>
        <dbReference type="ARBA" id="ARBA00001936"/>
    </source>
</evidence>
<dbReference type="SMART" id="SM00332">
    <property type="entry name" value="PP2Cc"/>
    <property type="match status" value="1"/>
</dbReference>
<dbReference type="GO" id="GO:0016020">
    <property type="term" value="C:membrane"/>
    <property type="evidence" value="ECO:0007669"/>
    <property type="project" value="UniProtKB-SubCell"/>
</dbReference>
<dbReference type="EC" id="3.1.3.16" evidence="5"/>
<evidence type="ECO:0000256" key="3">
    <source>
        <dbReference type="ARBA" id="ARBA00004167"/>
    </source>
</evidence>
<dbReference type="InterPro" id="IPR036457">
    <property type="entry name" value="PPM-type-like_dom_sf"/>
</dbReference>
<dbReference type="PANTHER" id="PTHR47992">
    <property type="entry name" value="PROTEIN PHOSPHATASE"/>
    <property type="match status" value="1"/>
</dbReference>
<keyword evidence="6" id="KW-0812">Transmembrane</keyword>
<keyword evidence="12" id="KW-0472">Membrane</keyword>
<evidence type="ECO:0000256" key="9">
    <source>
        <dbReference type="ARBA" id="ARBA00022842"/>
    </source>
</evidence>
<dbReference type="AlphaFoldDB" id="A0AAP0BWX8"/>
<evidence type="ECO:0000256" key="4">
    <source>
        <dbReference type="ARBA" id="ARBA00006702"/>
    </source>
</evidence>
<keyword evidence="7" id="KW-0479">Metal-binding</keyword>
<dbReference type="PROSITE" id="PS51746">
    <property type="entry name" value="PPM_2"/>
    <property type="match status" value="1"/>
</dbReference>
<evidence type="ECO:0000256" key="17">
    <source>
        <dbReference type="SAM" id="MobiDB-lite"/>
    </source>
</evidence>
<evidence type="ECO:0000256" key="14">
    <source>
        <dbReference type="ARBA" id="ARBA00047761"/>
    </source>
</evidence>
<name>A0AAP0BWX8_9ASPA</name>
<protein>
    <recommendedName>
        <fullName evidence="5">protein-serine/threonine phosphatase</fullName>
        <ecNumber evidence="5">3.1.3.16</ecNumber>
    </recommendedName>
</protein>
<evidence type="ECO:0000256" key="2">
    <source>
        <dbReference type="ARBA" id="ARBA00001946"/>
    </source>
</evidence>
<evidence type="ECO:0000256" key="15">
    <source>
        <dbReference type="ARBA" id="ARBA00048336"/>
    </source>
</evidence>
<evidence type="ECO:0000259" key="18">
    <source>
        <dbReference type="PROSITE" id="PS51746"/>
    </source>
</evidence>
<dbReference type="InterPro" id="IPR001932">
    <property type="entry name" value="PPM-type_phosphatase-like_dom"/>
</dbReference>